<dbReference type="PRINTS" id="PR01607">
    <property type="entry name" value="APYRASEFAMLY"/>
</dbReference>
<dbReference type="PANTHER" id="PTHR11575:SF6">
    <property type="entry name" value="2',3'-CYCLIC-NUCLEOTIDE 2'-PHOSPHODIESTERASE_3'-NUCLEOTIDASE"/>
    <property type="match status" value="1"/>
</dbReference>
<evidence type="ECO:0000313" key="4">
    <source>
        <dbReference type="Proteomes" id="UP001499938"/>
    </source>
</evidence>
<organism evidence="3 4">
    <name type="scientific">Nostocoides veronense</name>
    <dbReference type="NCBI Taxonomy" id="330836"/>
    <lineage>
        <taxon>Bacteria</taxon>
        <taxon>Bacillati</taxon>
        <taxon>Actinomycetota</taxon>
        <taxon>Actinomycetes</taxon>
        <taxon>Micrococcales</taxon>
        <taxon>Intrasporangiaceae</taxon>
        <taxon>Nostocoides</taxon>
    </lineage>
</organism>
<evidence type="ECO:0000256" key="1">
    <source>
        <dbReference type="RuleBase" id="RU362119"/>
    </source>
</evidence>
<comment type="similarity">
    <text evidence="1">Belongs to the 5'-nucleotidase family.</text>
</comment>
<dbReference type="Pfam" id="PF02872">
    <property type="entry name" value="5_nucleotid_C"/>
    <property type="match status" value="1"/>
</dbReference>
<accession>A0ABN2LFZ3</accession>
<evidence type="ECO:0000313" key="3">
    <source>
        <dbReference type="EMBL" id="GAA1786922.1"/>
    </source>
</evidence>
<feature type="domain" description="5'-Nucleotidase C-terminal" evidence="2">
    <location>
        <begin position="73"/>
        <end position="261"/>
    </location>
</feature>
<dbReference type="Proteomes" id="UP001499938">
    <property type="component" value="Unassembled WGS sequence"/>
</dbReference>
<dbReference type="InterPro" id="IPR036907">
    <property type="entry name" value="5'-Nucleotdase_C_sf"/>
</dbReference>
<keyword evidence="1" id="KW-0378">Hydrolase</keyword>
<evidence type="ECO:0000259" key="2">
    <source>
        <dbReference type="Pfam" id="PF02872"/>
    </source>
</evidence>
<sequence>MAVVGGAAIIADPAHAASEKANRLTIIVKVKGRWQVGSSSATTLNANTVPEDPTIAALIRPAHEKVLAYVNSVIGTCTQAMSAATSRYEDTAAMDFINQVQAQEVKAHLTGAAAGLPVLSIAAPFNKAAAIPQGSVTVRDVAGLYIYDNTLLGIQFSGAQVKAYLEKSAEYFKPVPGPGTYAAADVTNAATVAAPNGTPDYNYDIMWGLDARLTYDIDLAAPVGSRVVGLSYDGAPVADSQQFGVAINNYRQSGGGGFPGVTTAPVVYNKQLEIRQLIIDWVTAHGVVDPPSFFTIDWKLTASGTPLTITP</sequence>
<reference evidence="3 4" key="1">
    <citation type="journal article" date="2019" name="Int. J. Syst. Evol. Microbiol.">
        <title>The Global Catalogue of Microorganisms (GCM) 10K type strain sequencing project: providing services to taxonomists for standard genome sequencing and annotation.</title>
        <authorList>
            <consortium name="The Broad Institute Genomics Platform"/>
            <consortium name="The Broad Institute Genome Sequencing Center for Infectious Disease"/>
            <person name="Wu L."/>
            <person name="Ma J."/>
        </authorList>
    </citation>
    <scope>NUCLEOTIDE SEQUENCE [LARGE SCALE GENOMIC DNA]</scope>
    <source>
        <strain evidence="3 4">JCM 15592</strain>
    </source>
</reference>
<dbReference type="Gene3D" id="3.90.780.10">
    <property type="entry name" value="5'-Nucleotidase, C-terminal domain"/>
    <property type="match status" value="1"/>
</dbReference>
<protein>
    <recommendedName>
        <fullName evidence="2">5'-Nucleotidase C-terminal domain-containing protein</fullName>
    </recommendedName>
</protein>
<dbReference type="EMBL" id="BAAAPO010000016">
    <property type="protein sequence ID" value="GAA1786922.1"/>
    <property type="molecule type" value="Genomic_DNA"/>
</dbReference>
<dbReference type="InterPro" id="IPR008334">
    <property type="entry name" value="5'-Nucleotdase_C"/>
</dbReference>
<name>A0ABN2LFZ3_9MICO</name>
<comment type="caution">
    <text evidence="3">The sequence shown here is derived from an EMBL/GenBank/DDBJ whole genome shotgun (WGS) entry which is preliminary data.</text>
</comment>
<keyword evidence="1" id="KW-0547">Nucleotide-binding</keyword>
<keyword evidence="4" id="KW-1185">Reference proteome</keyword>
<dbReference type="InterPro" id="IPR006179">
    <property type="entry name" value="5_nucleotidase/apyrase"/>
</dbReference>
<proteinExistence type="inferred from homology"/>
<dbReference type="RefSeq" id="WP_344082120.1">
    <property type="nucleotide sequence ID" value="NZ_BAAAPO010000016.1"/>
</dbReference>
<dbReference type="SUPFAM" id="SSF55816">
    <property type="entry name" value="5'-nucleotidase (syn. UDP-sugar hydrolase), C-terminal domain"/>
    <property type="match status" value="1"/>
</dbReference>
<dbReference type="PANTHER" id="PTHR11575">
    <property type="entry name" value="5'-NUCLEOTIDASE-RELATED"/>
    <property type="match status" value="1"/>
</dbReference>
<gene>
    <name evidence="3" type="ORF">GCM10009811_09970</name>
</gene>